<feature type="region of interest" description="Disordered" evidence="1">
    <location>
        <begin position="1"/>
        <end position="46"/>
    </location>
</feature>
<evidence type="ECO:0000313" key="4">
    <source>
        <dbReference type="Proteomes" id="UP000293719"/>
    </source>
</evidence>
<dbReference type="AlphaFoldDB" id="A0A4P6UXH5"/>
<organism evidence="3 4">
    <name type="scientific">Roseitalea porphyridii</name>
    <dbReference type="NCBI Taxonomy" id="1852022"/>
    <lineage>
        <taxon>Bacteria</taxon>
        <taxon>Pseudomonadati</taxon>
        <taxon>Pseudomonadota</taxon>
        <taxon>Alphaproteobacteria</taxon>
        <taxon>Hyphomicrobiales</taxon>
        <taxon>Ahrensiaceae</taxon>
        <taxon>Roseitalea</taxon>
    </lineage>
</organism>
<dbReference type="Proteomes" id="UP000293719">
    <property type="component" value="Chromosome"/>
</dbReference>
<protein>
    <submittedName>
        <fullName evidence="3">Alpha/beta hydrolase</fullName>
    </submittedName>
</protein>
<dbReference type="EMBL" id="CP036532">
    <property type="protein sequence ID" value="QBK29837.1"/>
    <property type="molecule type" value="Genomic_DNA"/>
</dbReference>
<accession>A0A4P6UXH5</accession>
<evidence type="ECO:0000313" key="3">
    <source>
        <dbReference type="EMBL" id="QBK29837.1"/>
    </source>
</evidence>
<keyword evidence="3" id="KW-0378">Hydrolase</keyword>
<dbReference type="InterPro" id="IPR029058">
    <property type="entry name" value="AB_hydrolase_fold"/>
</dbReference>
<name>A0A4P6UXH5_9HYPH</name>
<dbReference type="OrthoDB" id="9814760at2"/>
<dbReference type="KEGG" id="rpod:E0E05_04005"/>
<keyword evidence="4" id="KW-1185">Reference proteome</keyword>
<sequence length="336" mass="35399">MARSDEPEGLGRAGQGGADAPSTAVGTPDGPGAPDPGPVFGGQLPTVGDATAVPAVRFNPLSTKPVRTVFIHGVLASTSMWKSVVSGNLADEAAALPLPGHFPWAIDAEAAGRAFDDLRFLQAYRDWLEDAATGPVHIVAHSAGSVAALKFAALYPDRVGHLTLLGTFGDGPSAVAASLMARTVTLPLVGRPLFERLHRLWLQSADWYNAGLATAKPPPPGHSDQPVQPPSRAERAMLADLRRSDPEALRRAVLWLQQTSVREELAGIKTPATVLVCQDDPVVSLDKQMDIVRSLPNATAVVSHVGHLPMFEAPDVLRRIIEGQNEAMFGAAAGRS</sequence>
<dbReference type="PANTHER" id="PTHR43689">
    <property type="entry name" value="HYDROLASE"/>
    <property type="match status" value="1"/>
</dbReference>
<reference evidence="3 4" key="1">
    <citation type="journal article" date="2017" name="Int. J. Syst. Evol. Microbiol.">
        <title>Roseitalea porphyridii gen. nov., sp. nov., isolated from a red alga, and reclassification of Hoeflea suaedae Chung et al. 2013 as Pseudohoeflea suaedae gen. nov., comb. nov.</title>
        <authorList>
            <person name="Hyeon J.W."/>
            <person name="Jeong S.E."/>
            <person name="Baek K."/>
            <person name="Jeon C.O."/>
        </authorList>
    </citation>
    <scope>NUCLEOTIDE SEQUENCE [LARGE SCALE GENOMIC DNA]</scope>
    <source>
        <strain evidence="3 4">MA7-20</strain>
    </source>
</reference>
<gene>
    <name evidence="3" type="ORF">E0E05_04005</name>
</gene>
<dbReference type="Pfam" id="PF12697">
    <property type="entry name" value="Abhydrolase_6"/>
    <property type="match status" value="1"/>
</dbReference>
<dbReference type="InterPro" id="IPR000073">
    <property type="entry name" value="AB_hydrolase_1"/>
</dbReference>
<dbReference type="PANTHER" id="PTHR43689:SF8">
    <property type="entry name" value="ALPHA_BETA-HYDROLASES SUPERFAMILY PROTEIN"/>
    <property type="match status" value="1"/>
</dbReference>
<feature type="domain" description="AB hydrolase-1" evidence="2">
    <location>
        <begin position="69"/>
        <end position="317"/>
    </location>
</feature>
<dbReference type="Gene3D" id="3.40.50.1820">
    <property type="entry name" value="alpha/beta hydrolase"/>
    <property type="match status" value="1"/>
</dbReference>
<evidence type="ECO:0000256" key="1">
    <source>
        <dbReference type="SAM" id="MobiDB-lite"/>
    </source>
</evidence>
<proteinExistence type="predicted"/>
<evidence type="ECO:0000259" key="2">
    <source>
        <dbReference type="Pfam" id="PF12697"/>
    </source>
</evidence>
<dbReference type="SUPFAM" id="SSF53474">
    <property type="entry name" value="alpha/beta-Hydrolases"/>
    <property type="match status" value="1"/>
</dbReference>
<feature type="region of interest" description="Disordered" evidence="1">
    <location>
        <begin position="212"/>
        <end position="232"/>
    </location>
</feature>
<dbReference type="GeneID" id="90766450"/>
<dbReference type="GO" id="GO:0016787">
    <property type="term" value="F:hydrolase activity"/>
    <property type="evidence" value="ECO:0007669"/>
    <property type="project" value="UniProtKB-KW"/>
</dbReference>
<dbReference type="RefSeq" id="WP_131615548.1">
    <property type="nucleotide sequence ID" value="NZ_CP036532.1"/>
</dbReference>